<evidence type="ECO:0000313" key="1">
    <source>
        <dbReference type="EMBL" id="MDP0398933.1"/>
    </source>
</evidence>
<keyword evidence="2" id="KW-1185">Reference proteome</keyword>
<protein>
    <submittedName>
        <fullName evidence="1">DUF6011 domain-containing protein</fullName>
    </submittedName>
</protein>
<dbReference type="AlphaFoldDB" id="A0AA90SM73"/>
<dbReference type="InterPro" id="IPR046053">
    <property type="entry name" value="DUF6011"/>
</dbReference>
<dbReference type="RefSeq" id="WP_305111700.1">
    <property type="nucleotide sequence ID" value="NZ_JAUTIX010000005.1"/>
</dbReference>
<dbReference type="EMBL" id="JAUTIX010000005">
    <property type="protein sequence ID" value="MDP0398933.1"/>
    <property type="molecule type" value="Genomic_DNA"/>
</dbReference>
<evidence type="ECO:0000313" key="2">
    <source>
        <dbReference type="Proteomes" id="UP001178281"/>
    </source>
</evidence>
<dbReference type="Proteomes" id="UP001178281">
    <property type="component" value="Unassembled WGS sequence"/>
</dbReference>
<reference evidence="1" key="1">
    <citation type="submission" date="2023-08" db="EMBL/GenBank/DDBJ databases">
        <title>The draft genome of Tsukamurella strandjordii strain 050030.</title>
        <authorList>
            <person name="Zhao F."/>
            <person name="Feng Y."/>
            <person name="Zong Z."/>
        </authorList>
    </citation>
    <scope>NUCLEOTIDE SEQUENCE</scope>
    <source>
        <strain evidence="1">050030</strain>
    </source>
</reference>
<gene>
    <name evidence="1" type="ORF">Q7X28_13450</name>
</gene>
<proteinExistence type="predicted"/>
<comment type="caution">
    <text evidence="1">The sequence shown here is derived from an EMBL/GenBank/DDBJ whole genome shotgun (WGS) entry which is preliminary data.</text>
</comment>
<name>A0AA90SM73_9ACTN</name>
<dbReference type="Pfam" id="PF19474">
    <property type="entry name" value="DUF6011"/>
    <property type="match status" value="1"/>
</dbReference>
<organism evidence="1 2">
    <name type="scientific">Tsukamurella strandjordii</name>
    <dbReference type="NCBI Taxonomy" id="147577"/>
    <lineage>
        <taxon>Bacteria</taxon>
        <taxon>Bacillati</taxon>
        <taxon>Actinomycetota</taxon>
        <taxon>Actinomycetes</taxon>
        <taxon>Mycobacteriales</taxon>
        <taxon>Tsukamurellaceae</taxon>
        <taxon>Tsukamurella</taxon>
    </lineage>
</organism>
<sequence>MTTLPPPPDSDEPTQAEIDLRDRLIQSLPPGWALLRSCTRCGAPLRSTASVRAGLGPTCRRKAAQ</sequence>
<accession>A0AA90SM73</accession>